<protein>
    <submittedName>
        <fullName evidence="3">Processing protease</fullName>
    </submittedName>
</protein>
<dbReference type="GO" id="GO:0006508">
    <property type="term" value="P:proteolysis"/>
    <property type="evidence" value="ECO:0007669"/>
    <property type="project" value="UniProtKB-KW"/>
</dbReference>
<dbReference type="Pfam" id="PF00675">
    <property type="entry name" value="Peptidase_M16"/>
    <property type="match status" value="1"/>
</dbReference>
<reference evidence="3 4" key="1">
    <citation type="journal article" date="2011" name="Front. Microbiol.">
        <title>Two Strains of Crocosphaera watsonii with Highly Conserved Genomes are Distinguished by Strain-Specific Features.</title>
        <authorList>
            <person name="Bench S.R."/>
            <person name="Ilikchyan I.N."/>
            <person name="Tripp H.J."/>
            <person name="Zehr J.P."/>
        </authorList>
    </citation>
    <scope>NUCLEOTIDE SEQUENCE [LARGE SCALE GENOMIC DNA]</scope>
    <source>
        <strain evidence="3 4">WH 0003</strain>
    </source>
</reference>
<sequence length="423" mass="47057">MPKSSTISAPPSIHRLQLDNGITLILRENPTADLVSGRFFWKKAGNLWEKPEKAGIFHLLATVITKGTETMSSFDIAEAIESMGAGLGGDTASDYFVMSIKTVSGDFEKILNLLAEILRSPTFPEEEIDLEKQLICQTIRSQKEQPFNVAFKQLRETIYGEHPYGRSILGTEETVCQVSREDLQKCHYDHFRPDNLIISLSGNITLEQAVQLIEKNLGTWKNPAQSLTLTSLPMLTVSPSEMVTHQATQQAIIMLGYLTVGVDHVDYPVLKLLSTYLGNGLSSRLFVELREKKGLAYDVSAFFPTRLQPSNFVTYIGTAPDNTNIAIEGLKQETERLCEVELSPEELQIAKNKLLGQYALGKQTNAEVANLYGWYETLGLGIEFDQKFPELINNISSEVVQKVAKDYLLSPYVSIVGSQIVSN</sequence>
<dbReference type="InterPro" id="IPR050361">
    <property type="entry name" value="MPP/UQCRC_Complex"/>
</dbReference>
<dbReference type="GO" id="GO:0008233">
    <property type="term" value="F:peptidase activity"/>
    <property type="evidence" value="ECO:0007669"/>
    <property type="project" value="UniProtKB-KW"/>
</dbReference>
<evidence type="ECO:0000313" key="3">
    <source>
        <dbReference type="EMBL" id="EHJ10589.1"/>
    </source>
</evidence>
<comment type="caution">
    <text evidence="3">The sequence shown here is derived from an EMBL/GenBank/DDBJ whole genome shotgun (WGS) entry which is preliminary data.</text>
</comment>
<dbReference type="Pfam" id="PF05193">
    <property type="entry name" value="Peptidase_M16_C"/>
    <property type="match status" value="1"/>
</dbReference>
<dbReference type="GeneID" id="88768051"/>
<dbReference type="PANTHER" id="PTHR11851:SF224">
    <property type="entry name" value="PROCESSING PROTEASE"/>
    <property type="match status" value="1"/>
</dbReference>
<dbReference type="GO" id="GO:0046872">
    <property type="term" value="F:metal ion binding"/>
    <property type="evidence" value="ECO:0007669"/>
    <property type="project" value="InterPro"/>
</dbReference>
<evidence type="ECO:0000259" key="2">
    <source>
        <dbReference type="Pfam" id="PF05193"/>
    </source>
</evidence>
<feature type="domain" description="Peptidase M16 C-terminal" evidence="2">
    <location>
        <begin position="178"/>
        <end position="354"/>
    </location>
</feature>
<gene>
    <name evidence="3" type="ORF">CWATWH0003_4655</name>
</gene>
<dbReference type="Proteomes" id="UP000003477">
    <property type="component" value="Unassembled WGS sequence"/>
</dbReference>
<accession>G5JB43</accession>
<dbReference type="SUPFAM" id="SSF63411">
    <property type="entry name" value="LuxS/MPP-like metallohydrolase"/>
    <property type="match status" value="2"/>
</dbReference>
<dbReference type="EMBL" id="AESD01000703">
    <property type="protein sequence ID" value="EHJ10589.1"/>
    <property type="molecule type" value="Genomic_DNA"/>
</dbReference>
<name>G5JB43_CROWT</name>
<proteinExistence type="predicted"/>
<dbReference type="InterPro" id="IPR011249">
    <property type="entry name" value="Metalloenz_LuxS/M16"/>
</dbReference>
<dbReference type="PANTHER" id="PTHR11851">
    <property type="entry name" value="METALLOPROTEASE"/>
    <property type="match status" value="1"/>
</dbReference>
<organism evidence="3 4">
    <name type="scientific">Crocosphaera watsonii WH 0003</name>
    <dbReference type="NCBI Taxonomy" id="423471"/>
    <lineage>
        <taxon>Bacteria</taxon>
        <taxon>Bacillati</taxon>
        <taxon>Cyanobacteriota</taxon>
        <taxon>Cyanophyceae</taxon>
        <taxon>Oscillatoriophycideae</taxon>
        <taxon>Chroococcales</taxon>
        <taxon>Aphanothecaceae</taxon>
        <taxon>Crocosphaera</taxon>
    </lineage>
</organism>
<evidence type="ECO:0000313" key="4">
    <source>
        <dbReference type="Proteomes" id="UP000003477"/>
    </source>
</evidence>
<keyword evidence="3" id="KW-0378">Hydrolase</keyword>
<keyword evidence="3" id="KW-0645">Protease</keyword>
<dbReference type="RefSeq" id="WP_007312503.1">
    <property type="nucleotide sequence ID" value="NZ_AESD01000703.1"/>
</dbReference>
<dbReference type="InterPro" id="IPR011765">
    <property type="entry name" value="Pept_M16_N"/>
</dbReference>
<dbReference type="PATRIC" id="fig|423471.3.peg.4358"/>
<dbReference type="InterPro" id="IPR007863">
    <property type="entry name" value="Peptidase_M16_C"/>
</dbReference>
<feature type="domain" description="Peptidase M16 N-terminal" evidence="1">
    <location>
        <begin position="41"/>
        <end position="171"/>
    </location>
</feature>
<dbReference type="Gene3D" id="3.30.830.10">
    <property type="entry name" value="Metalloenzyme, LuxS/M16 peptidase-like"/>
    <property type="match status" value="2"/>
</dbReference>
<evidence type="ECO:0000259" key="1">
    <source>
        <dbReference type="Pfam" id="PF00675"/>
    </source>
</evidence>
<dbReference type="AlphaFoldDB" id="G5JB43"/>